<feature type="disulfide bond" evidence="3">
    <location>
        <begin position="414"/>
        <end position="422"/>
    </location>
</feature>
<evidence type="ECO:0000313" key="5">
    <source>
        <dbReference type="EMBL" id="OJD34268.1"/>
    </source>
</evidence>
<accession>A0A1J9S2N5</accession>
<dbReference type="GeneID" id="31013401"/>
<keyword evidence="2" id="KW-0325">Glycoprotein</keyword>
<evidence type="ECO:0000256" key="3">
    <source>
        <dbReference type="PIRSR" id="PIRSR000894-2"/>
    </source>
</evidence>
<comment type="caution">
    <text evidence="5">The sequence shown here is derived from an EMBL/GenBank/DDBJ whole genome shotgun (WGS) entry which is preliminary data.</text>
</comment>
<dbReference type="GO" id="GO:0009277">
    <property type="term" value="C:fungal-type cell wall"/>
    <property type="evidence" value="ECO:0007669"/>
    <property type="project" value="TreeGrafter"/>
</dbReference>
<keyword evidence="6" id="KW-1185">Reference proteome</keyword>
<dbReference type="RefSeq" id="XP_020130528.1">
    <property type="nucleotide sequence ID" value="XM_020273141.1"/>
</dbReference>
<dbReference type="EMBL" id="MNUE01000024">
    <property type="protein sequence ID" value="OJD34268.1"/>
    <property type="molecule type" value="Genomic_DNA"/>
</dbReference>
<evidence type="ECO:0000313" key="6">
    <source>
        <dbReference type="Proteomes" id="UP000183809"/>
    </source>
</evidence>
<dbReference type="CDD" id="cd07061">
    <property type="entry name" value="HP_HAP_like"/>
    <property type="match status" value="1"/>
</dbReference>
<protein>
    <submittedName>
        <fullName evidence="5">Acid phosphatase</fullName>
    </submittedName>
</protein>
<evidence type="ECO:0000256" key="2">
    <source>
        <dbReference type="ARBA" id="ARBA00023180"/>
    </source>
</evidence>
<dbReference type="PANTHER" id="PTHR20963">
    <property type="entry name" value="MULTIPLE INOSITOL POLYPHOSPHATE PHOSPHATASE-RELATED"/>
    <property type="match status" value="1"/>
</dbReference>
<evidence type="ECO:0000256" key="4">
    <source>
        <dbReference type="SAM" id="SignalP"/>
    </source>
</evidence>
<keyword evidence="3" id="KW-1015">Disulfide bond</keyword>
<dbReference type="Pfam" id="PF00328">
    <property type="entry name" value="His_Phos_2"/>
    <property type="match status" value="1"/>
</dbReference>
<dbReference type="Gene3D" id="3.40.50.1240">
    <property type="entry name" value="Phosphoglycerate mutase-like"/>
    <property type="match status" value="1"/>
</dbReference>
<reference evidence="5 6" key="1">
    <citation type="submission" date="2016-10" db="EMBL/GenBank/DDBJ databases">
        <title>Proteomics and genomics reveal pathogen-plant mechanisms compatible with a hemibiotrophic lifestyle of Diplodia corticola.</title>
        <authorList>
            <person name="Fernandes I."/>
            <person name="De Jonge R."/>
            <person name="Van De Peer Y."/>
            <person name="Devreese B."/>
            <person name="Alves A."/>
            <person name="Esteves A.C."/>
        </authorList>
    </citation>
    <scope>NUCLEOTIDE SEQUENCE [LARGE SCALE GENOMIC DNA]</scope>
    <source>
        <strain evidence="5 6">CBS 112549</strain>
    </source>
</reference>
<dbReference type="InterPro" id="IPR029033">
    <property type="entry name" value="His_PPase_superfam"/>
</dbReference>
<feature type="chain" id="PRO_5012905034" evidence="4">
    <location>
        <begin position="18"/>
        <end position="460"/>
    </location>
</feature>
<keyword evidence="1" id="KW-0378">Hydrolase</keyword>
<proteinExistence type="predicted"/>
<dbReference type="OrthoDB" id="6509975at2759"/>
<dbReference type="PANTHER" id="PTHR20963:SF14">
    <property type="entry name" value="ACID PHOSPHATASE, PUTATIVE-RELATED"/>
    <property type="match status" value="1"/>
</dbReference>
<organism evidence="5 6">
    <name type="scientific">Diplodia corticola</name>
    <dbReference type="NCBI Taxonomy" id="236234"/>
    <lineage>
        <taxon>Eukaryota</taxon>
        <taxon>Fungi</taxon>
        <taxon>Dikarya</taxon>
        <taxon>Ascomycota</taxon>
        <taxon>Pezizomycotina</taxon>
        <taxon>Dothideomycetes</taxon>
        <taxon>Dothideomycetes incertae sedis</taxon>
        <taxon>Botryosphaeriales</taxon>
        <taxon>Botryosphaeriaceae</taxon>
        <taxon>Diplodia</taxon>
    </lineage>
</organism>
<dbReference type="SUPFAM" id="SSF53254">
    <property type="entry name" value="Phosphoglycerate mutase-like"/>
    <property type="match status" value="1"/>
</dbReference>
<sequence>MHTSLLALSALLGAAHARSGQSILYSPDDYEFDPLEHLAGIAPYFSPQDPPLDPAPPQGCNVTRAAYLVRHAAIYANDFDYESYIEPFTEKLANTSADFSSSQALSFLSTWQDPIVEDRDMEQLTKIGTLEAMSLGVELSRRYPGFGTPKKVWTSTAERTVKSAQALISGLDRTSNMSALQQVPEEETSGADSLTPYKACPAYSSSRGSEQSSAFQKKYTAPIIARFKAAVPGFNWTASDIYGMQQLCGYESVIRGTSPFCSLALFSPDDWLAFEYTNDLMYHHNTGYGNPAAGAIGYPWLNATAASLASASNASGDAQSLYVSFTHRELPPTVLVAMGLFNGSAFTGANDPNATMPADAVNHRRAWKSSHILPFLTNIAVEKMSCDSYGYEGGAGTDYYRALVNSSPQPLPGCVDGPGESCAAASFEKWVQDRALVVGGFKETCGDDSGSEELSIYNAD</sequence>
<dbReference type="FunFam" id="3.40.50.1240:FF:000065">
    <property type="entry name" value="Similar to histidine acid phosphatase"/>
    <property type="match status" value="1"/>
</dbReference>
<dbReference type="PIRSF" id="PIRSF000894">
    <property type="entry name" value="Acid_phosphatase"/>
    <property type="match status" value="1"/>
</dbReference>
<feature type="disulfide bond" evidence="3">
    <location>
        <begin position="60"/>
        <end position="386"/>
    </location>
</feature>
<dbReference type="Proteomes" id="UP000183809">
    <property type="component" value="Unassembled WGS sequence"/>
</dbReference>
<dbReference type="STRING" id="236234.A0A1J9S2N5"/>
<name>A0A1J9S2N5_9PEZI</name>
<dbReference type="InterPro" id="IPR016274">
    <property type="entry name" value="Histidine_acid_Pase_euk"/>
</dbReference>
<gene>
    <name evidence="5" type="ORF">BKCO1_2400044</name>
</gene>
<dbReference type="AlphaFoldDB" id="A0A1J9S2N5"/>
<dbReference type="GO" id="GO:0003993">
    <property type="term" value="F:acid phosphatase activity"/>
    <property type="evidence" value="ECO:0007669"/>
    <property type="project" value="TreeGrafter"/>
</dbReference>
<keyword evidence="4" id="KW-0732">Signal</keyword>
<evidence type="ECO:0000256" key="1">
    <source>
        <dbReference type="ARBA" id="ARBA00022801"/>
    </source>
</evidence>
<feature type="signal peptide" evidence="4">
    <location>
        <begin position="1"/>
        <end position="17"/>
    </location>
</feature>
<dbReference type="InterPro" id="IPR000560">
    <property type="entry name" value="His_Pase_clade-2"/>
</dbReference>
<feature type="disulfide bond" evidence="3">
    <location>
        <begin position="248"/>
        <end position="261"/>
    </location>
</feature>